<dbReference type="AlphaFoldDB" id="A0A6P2CX11"/>
<reference evidence="1 2" key="1">
    <citation type="submission" date="2019-05" db="EMBL/GenBank/DDBJ databases">
        <authorList>
            <consortium name="Science for Life Laboratories"/>
        </authorList>
    </citation>
    <scope>NUCLEOTIDE SEQUENCE [LARGE SCALE GENOMIC DNA]</scope>
    <source>
        <strain evidence="1">Soil9</strain>
    </source>
</reference>
<proteinExistence type="predicted"/>
<dbReference type="RefSeq" id="WP_162668169.1">
    <property type="nucleotide sequence ID" value="NZ_LR593886.1"/>
</dbReference>
<protein>
    <submittedName>
        <fullName evidence="1">Uncharacterized protein</fullName>
    </submittedName>
</protein>
<evidence type="ECO:0000313" key="2">
    <source>
        <dbReference type="Proteomes" id="UP000464178"/>
    </source>
</evidence>
<accession>A0A6P2CX11</accession>
<name>A0A6P2CX11_9BACT</name>
<dbReference type="KEGG" id="gms:SOIL9_42710"/>
<keyword evidence="2" id="KW-1185">Reference proteome</keyword>
<dbReference type="Proteomes" id="UP000464178">
    <property type="component" value="Chromosome"/>
</dbReference>
<gene>
    <name evidence="1" type="ORF">SOIL9_42710</name>
</gene>
<sequence length="294" mass="33158">MVRSIGLVIGLLVSVCAATGDEAEDPIKDKLVAARAAYDAELVQYAELVGEWFDKREDAARKDGNKKLVDQVKVERKVFDKTGELPRDVPAAIPQKKAVARRTLEAAYTQAIKEYTRAKKDDKAEAAEKGLVAFQKEFWKHLDMSKVTVKDDFIRLPSYTDLPTVEKYAGGVEVVVVARTEADNIRLRAQRGAGVIFNWEVNPRELRVCRPDGTDAVESGSQAVVKVTPLKPNTWYTIKWRLTEDGMRLSVDGKTVFEEQRRYELKETAPITVRSEKSTVDVKEFRVTVVEKKR</sequence>
<dbReference type="EMBL" id="LR593886">
    <property type="protein sequence ID" value="VTR93443.1"/>
    <property type="molecule type" value="Genomic_DNA"/>
</dbReference>
<evidence type="ECO:0000313" key="1">
    <source>
        <dbReference type="EMBL" id="VTR93443.1"/>
    </source>
</evidence>
<organism evidence="1 2">
    <name type="scientific">Gemmata massiliana</name>
    <dbReference type="NCBI Taxonomy" id="1210884"/>
    <lineage>
        <taxon>Bacteria</taxon>
        <taxon>Pseudomonadati</taxon>
        <taxon>Planctomycetota</taxon>
        <taxon>Planctomycetia</taxon>
        <taxon>Gemmatales</taxon>
        <taxon>Gemmataceae</taxon>
        <taxon>Gemmata</taxon>
    </lineage>
</organism>